<dbReference type="OrthoDB" id="5514845at2"/>
<evidence type="ECO:0000259" key="2">
    <source>
        <dbReference type="Pfam" id="PF12172"/>
    </source>
</evidence>
<dbReference type="Proteomes" id="UP000189627">
    <property type="component" value="Chromosome 2"/>
</dbReference>
<dbReference type="Pfam" id="PF12172">
    <property type="entry name" value="zf-ChsH2"/>
    <property type="match status" value="1"/>
</dbReference>
<dbReference type="EMBL" id="CP017758">
    <property type="protein sequence ID" value="AQV97435.1"/>
    <property type="molecule type" value="Genomic_DNA"/>
</dbReference>
<evidence type="ECO:0000313" key="4">
    <source>
        <dbReference type="Proteomes" id="UP000189627"/>
    </source>
</evidence>
<dbReference type="AlphaFoldDB" id="A0A1U9UZ88"/>
<dbReference type="InterPro" id="IPR022002">
    <property type="entry name" value="ChsH2_Znr"/>
</dbReference>
<dbReference type="PANTHER" id="PTHR34075">
    <property type="entry name" value="BLR3430 PROTEIN"/>
    <property type="match status" value="1"/>
</dbReference>
<dbReference type="RefSeq" id="WP_078199805.1">
    <property type="nucleotide sequence ID" value="NZ_CP017758.1"/>
</dbReference>
<dbReference type="SUPFAM" id="SSF50249">
    <property type="entry name" value="Nucleic acid-binding proteins"/>
    <property type="match status" value="1"/>
</dbReference>
<organism evidence="3 4">
    <name type="scientific">Cupriavidus necator</name>
    <name type="common">Alcaligenes eutrophus</name>
    <name type="synonym">Ralstonia eutropha</name>
    <dbReference type="NCBI Taxonomy" id="106590"/>
    <lineage>
        <taxon>Bacteria</taxon>
        <taxon>Pseudomonadati</taxon>
        <taxon>Pseudomonadota</taxon>
        <taxon>Betaproteobacteria</taxon>
        <taxon>Burkholderiales</taxon>
        <taxon>Burkholderiaceae</taxon>
        <taxon>Cupriavidus</taxon>
    </lineage>
</organism>
<dbReference type="InterPro" id="IPR002878">
    <property type="entry name" value="ChsH2_C"/>
</dbReference>
<evidence type="ECO:0008006" key="5">
    <source>
        <dbReference type="Google" id="ProtNLM"/>
    </source>
</evidence>
<feature type="domain" description="ChsH2 rubredoxin-like zinc ribbon" evidence="2">
    <location>
        <begin position="19"/>
        <end position="54"/>
    </location>
</feature>
<accession>A0A1U9UZ88</accession>
<dbReference type="Gene3D" id="6.10.30.10">
    <property type="match status" value="1"/>
</dbReference>
<reference evidence="4" key="1">
    <citation type="submission" date="2017-02" db="EMBL/GenBank/DDBJ databases">
        <title>Complete genome sequence of Cupriavidus necator strain NH9, a 3-chlorobenzoate degrader.</title>
        <authorList>
            <person name="Moriuchi R."/>
            <person name="Dohra H."/>
            <person name="Ogawa N."/>
        </authorList>
    </citation>
    <scope>NUCLEOTIDE SEQUENCE [LARGE SCALE GENOMIC DNA]</scope>
    <source>
        <strain evidence="4">NH9</strain>
    </source>
</reference>
<dbReference type="InterPro" id="IPR052513">
    <property type="entry name" value="Thioester_dehydratase-like"/>
</dbReference>
<sequence>MSEAQRPLPRPTEITEGYWHAAAQGRLVVQGCRACGHRQFYPRTLCLGCESDQVDWTEVSGFGSIYTFTINHRAPNAFMKARLPYAVAIVELDEGVRMMANILNAPPEAIAIGKRVRVVFEQASAEVSLPQFALID</sequence>
<proteinExistence type="predicted"/>
<name>A0A1U9UZ88_CUPNE</name>
<dbReference type="KEGG" id="cuh:BJN34_26590"/>
<gene>
    <name evidence="3" type="ORF">BJN34_26590</name>
</gene>
<dbReference type="PANTHER" id="PTHR34075:SF5">
    <property type="entry name" value="BLR3430 PROTEIN"/>
    <property type="match status" value="1"/>
</dbReference>
<evidence type="ECO:0000259" key="1">
    <source>
        <dbReference type="Pfam" id="PF01796"/>
    </source>
</evidence>
<dbReference type="InterPro" id="IPR012340">
    <property type="entry name" value="NA-bd_OB-fold"/>
</dbReference>
<protein>
    <recommendedName>
        <fullName evidence="5">Zn-ribbon domain-containing OB-fold protein</fullName>
    </recommendedName>
</protein>
<evidence type="ECO:0000313" key="3">
    <source>
        <dbReference type="EMBL" id="AQV97435.1"/>
    </source>
</evidence>
<feature type="domain" description="ChsH2 C-terminal OB-fold" evidence="1">
    <location>
        <begin position="56"/>
        <end position="121"/>
    </location>
</feature>
<dbReference type="Pfam" id="PF01796">
    <property type="entry name" value="OB_ChsH2_C"/>
    <property type="match status" value="1"/>
</dbReference>